<evidence type="ECO:0000256" key="5">
    <source>
        <dbReference type="ARBA" id="ARBA00022692"/>
    </source>
</evidence>
<evidence type="ECO:0000256" key="1">
    <source>
        <dbReference type="ARBA" id="ARBA00004180"/>
    </source>
</evidence>
<evidence type="ECO:0000256" key="4">
    <source>
        <dbReference type="ARBA" id="ARBA00022475"/>
    </source>
</evidence>
<keyword evidence="4" id="KW-1003">Cell membrane</keyword>
<proteinExistence type="inferred from homology"/>
<keyword evidence="5 9" id="KW-0812">Transmembrane</keyword>
<dbReference type="AlphaFoldDB" id="A0A076NM67"/>
<dbReference type="Pfam" id="PF01086">
    <property type="entry name" value="Clathrin_lg_ch"/>
    <property type="match status" value="1"/>
</dbReference>
<evidence type="ECO:0000256" key="7">
    <source>
        <dbReference type="ARBA" id="ARBA00023136"/>
    </source>
</evidence>
<evidence type="ECO:0000256" key="8">
    <source>
        <dbReference type="ARBA" id="ARBA00023329"/>
    </source>
</evidence>
<dbReference type="HOGENOM" id="CLU_064906_0_1_11"/>
<evidence type="ECO:0000256" key="2">
    <source>
        <dbReference type="ARBA" id="ARBA00004651"/>
    </source>
</evidence>
<dbReference type="GO" id="GO:0016192">
    <property type="term" value="P:vesicle-mediated transport"/>
    <property type="evidence" value="ECO:0007669"/>
    <property type="project" value="InterPro"/>
</dbReference>
<sequence length="383" mass="41796">MTADQVDPLITSIYRWFDVSGVLLMGVIGGTLARHRGYDIIGFFFIAMLSALGGGMLRDVLINEGTVAAMSQPEYLILAFTGALIARFTYFKGKAWEFLQSHGDALVSALWASTGASKAIQYGLPILPTIMMGVFTATGGGMLRDVVTGGVPSIFGDNQPTVIPAVACSLITLLGSATGYMALGMILGPVVSFALFLIGYYGNWRVSTNSEYAPVNQGAAQVATLAKKAEHRSRAVARELEPTRVRSWRHRQMEKALQRRIENEVKKGKRRSTAQHEANDFLEDFTTEFAAIDPSMLAEAGIPQPEYAKEEESLFDGLGVDLAGDSYDDYDAETHTTGQFEAVDPETVAMHNDMLDTILADEKLTDELIERLAARYAQRDKEA</sequence>
<feature type="domain" description="Glycine transporter" evidence="10">
    <location>
        <begin position="16"/>
        <end position="88"/>
    </location>
</feature>
<name>A0A076NM67_9CORY</name>
<dbReference type="EMBL" id="CP009211">
    <property type="protein sequence ID" value="AIJ32920.1"/>
    <property type="molecule type" value="Genomic_DNA"/>
</dbReference>
<dbReference type="eggNOG" id="COG2860">
    <property type="taxonomic scope" value="Bacteria"/>
</dbReference>
<dbReference type="GO" id="GO:0030132">
    <property type="term" value="C:clathrin coat of coated pit"/>
    <property type="evidence" value="ECO:0007669"/>
    <property type="project" value="InterPro"/>
</dbReference>
<reference evidence="11 13" key="1">
    <citation type="submission" date="2014-08" db="EMBL/GenBank/DDBJ databases">
        <title>Complete genome sequence of Corynebacterium imitans DSM 44264, isolated from a five-month-old boy with suspected pharyngeal diphtheria.</title>
        <authorList>
            <person name="Mollmann S."/>
            <person name="Albersmeier A."/>
            <person name="Ruckert C."/>
            <person name="Tauch A."/>
        </authorList>
    </citation>
    <scope>NUCLEOTIDE SEQUENCE [LARGE SCALE GENOMIC DNA]</scope>
    <source>
        <strain evidence="11 13">DSM 44264</strain>
    </source>
</reference>
<dbReference type="PANTHER" id="PTHR30506">
    <property type="entry name" value="INNER MEMBRANE PROTEIN"/>
    <property type="match status" value="1"/>
</dbReference>
<evidence type="ECO:0000313" key="12">
    <source>
        <dbReference type="EMBL" id="SNV59926.1"/>
    </source>
</evidence>
<gene>
    <name evidence="12" type="primary">yicG_2</name>
    <name evidence="11" type="ORF">CIMIT_02485</name>
    <name evidence="12" type="ORF">SAMEA4535761_00563</name>
</gene>
<dbReference type="GO" id="GO:0006886">
    <property type="term" value="P:intracellular protein transport"/>
    <property type="evidence" value="ECO:0007669"/>
    <property type="project" value="InterPro"/>
</dbReference>
<dbReference type="Proteomes" id="UP000028780">
    <property type="component" value="Chromosome"/>
</dbReference>
<evidence type="ECO:0000259" key="10">
    <source>
        <dbReference type="Pfam" id="PF03458"/>
    </source>
</evidence>
<dbReference type="InterPro" id="IPR005115">
    <property type="entry name" value="Gly_transporter"/>
</dbReference>
<evidence type="ECO:0000313" key="13">
    <source>
        <dbReference type="Proteomes" id="UP000028780"/>
    </source>
</evidence>
<keyword evidence="13" id="KW-1185">Reference proteome</keyword>
<dbReference type="RefSeq" id="WP_038588659.1">
    <property type="nucleotide sequence ID" value="NZ_CP009211.1"/>
</dbReference>
<organism evidence="11 13">
    <name type="scientific">Corynebacterium imitans</name>
    <dbReference type="NCBI Taxonomy" id="156978"/>
    <lineage>
        <taxon>Bacteria</taxon>
        <taxon>Bacillati</taxon>
        <taxon>Actinomycetota</taxon>
        <taxon>Actinomycetes</taxon>
        <taxon>Mycobacteriales</taxon>
        <taxon>Corynebacteriaceae</taxon>
        <taxon>Corynebacterium</taxon>
    </lineage>
</organism>
<comment type="subcellular location">
    <subcellularLocation>
        <location evidence="2">Cell membrane</location>
        <topology evidence="2">Multi-pass membrane protein</topology>
    </subcellularLocation>
    <subcellularLocation>
        <location evidence="1">Cytoplasmic vesicle membrane</location>
        <topology evidence="1">Peripheral membrane protein</topology>
        <orientation evidence="1">Cytoplasmic side</orientation>
    </subcellularLocation>
</comment>
<feature type="domain" description="Glycine transporter" evidence="10">
    <location>
        <begin position="104"/>
        <end position="174"/>
    </location>
</feature>
<evidence type="ECO:0000256" key="3">
    <source>
        <dbReference type="ARBA" id="ARBA00008193"/>
    </source>
</evidence>
<dbReference type="PANTHER" id="PTHR30506:SF3">
    <property type="entry name" value="UPF0126 INNER MEMBRANE PROTEIN YADS-RELATED"/>
    <property type="match status" value="1"/>
</dbReference>
<protein>
    <submittedName>
        <fullName evidence="12">Predicted membrane protein</fullName>
    </submittedName>
</protein>
<keyword evidence="6 9" id="KW-1133">Transmembrane helix</keyword>
<evidence type="ECO:0000256" key="9">
    <source>
        <dbReference type="SAM" id="Phobius"/>
    </source>
</evidence>
<dbReference type="InterPro" id="IPR000996">
    <property type="entry name" value="Clathrin_L-chain"/>
</dbReference>
<accession>A0A076NM67</accession>
<comment type="similarity">
    <text evidence="3">Belongs to the UPF0126 family.</text>
</comment>
<feature type="transmembrane region" description="Helical" evidence="9">
    <location>
        <begin position="40"/>
        <end position="61"/>
    </location>
</feature>
<feature type="transmembrane region" description="Helical" evidence="9">
    <location>
        <begin position="180"/>
        <end position="201"/>
    </location>
</feature>
<evidence type="ECO:0000313" key="14">
    <source>
        <dbReference type="Proteomes" id="UP000215374"/>
    </source>
</evidence>
<dbReference type="OrthoDB" id="9791874at2"/>
<evidence type="ECO:0000313" key="11">
    <source>
        <dbReference type="EMBL" id="AIJ32920.1"/>
    </source>
</evidence>
<feature type="transmembrane region" description="Helical" evidence="9">
    <location>
        <begin position="73"/>
        <end position="90"/>
    </location>
</feature>
<dbReference type="KEGG" id="cii:CIMIT_02485"/>
<feature type="transmembrane region" description="Helical" evidence="9">
    <location>
        <begin position="13"/>
        <end position="33"/>
    </location>
</feature>
<dbReference type="EMBL" id="LT906467">
    <property type="protein sequence ID" value="SNV59926.1"/>
    <property type="molecule type" value="Genomic_DNA"/>
</dbReference>
<evidence type="ECO:0000256" key="6">
    <source>
        <dbReference type="ARBA" id="ARBA00022989"/>
    </source>
</evidence>
<keyword evidence="7 9" id="KW-0472">Membrane</keyword>
<dbReference type="Proteomes" id="UP000215374">
    <property type="component" value="Chromosome 1"/>
</dbReference>
<keyword evidence="8" id="KW-0968">Cytoplasmic vesicle</keyword>
<dbReference type="GO" id="GO:0030659">
    <property type="term" value="C:cytoplasmic vesicle membrane"/>
    <property type="evidence" value="ECO:0007669"/>
    <property type="project" value="UniProtKB-SubCell"/>
</dbReference>
<dbReference type="STRING" id="156978.CIMIT_02485"/>
<dbReference type="GO" id="GO:0005198">
    <property type="term" value="F:structural molecule activity"/>
    <property type="evidence" value="ECO:0007669"/>
    <property type="project" value="InterPro"/>
</dbReference>
<dbReference type="Pfam" id="PF03458">
    <property type="entry name" value="Gly_transporter"/>
    <property type="match status" value="2"/>
</dbReference>
<reference evidence="12 14" key="2">
    <citation type="submission" date="2017-06" db="EMBL/GenBank/DDBJ databases">
        <authorList>
            <consortium name="Pathogen Informatics"/>
        </authorList>
    </citation>
    <scope>NUCLEOTIDE SEQUENCE [LARGE SCALE GENOMIC DNA]</scope>
    <source>
        <strain evidence="12 14">NCTC13015</strain>
    </source>
</reference>